<dbReference type="Pfam" id="PF07284">
    <property type="entry name" value="BCHF"/>
    <property type="match status" value="1"/>
</dbReference>
<reference evidence="2 3" key="1">
    <citation type="submission" date="2023-06" db="EMBL/GenBank/DDBJ databases">
        <title>Altererythrobacter rubellus NBRC 112769 genome.</title>
        <authorList>
            <person name="Zhang K."/>
        </authorList>
    </citation>
    <scope>NUCLEOTIDE SEQUENCE [LARGE SCALE GENOMIC DNA]</scope>
    <source>
        <strain evidence="2 3">NBRC 112769</strain>
    </source>
</reference>
<dbReference type="Proteomes" id="UP001231445">
    <property type="component" value="Chromosome"/>
</dbReference>
<dbReference type="NCBIfam" id="TIGR02020">
    <property type="entry name" value="BchF"/>
    <property type="match status" value="1"/>
</dbReference>
<keyword evidence="1" id="KW-1133">Transmembrane helix</keyword>
<feature type="transmembrane region" description="Helical" evidence="1">
    <location>
        <begin position="119"/>
        <end position="138"/>
    </location>
</feature>
<proteinExistence type="predicted"/>
<dbReference type="AlphaFoldDB" id="A0A9Y2B999"/>
<organism evidence="2 3">
    <name type="scientific">Altererythrobacter rubellus</name>
    <dbReference type="NCBI Taxonomy" id="2173831"/>
    <lineage>
        <taxon>Bacteria</taxon>
        <taxon>Pseudomonadati</taxon>
        <taxon>Pseudomonadota</taxon>
        <taxon>Alphaproteobacteria</taxon>
        <taxon>Sphingomonadales</taxon>
        <taxon>Erythrobacteraceae</taxon>
        <taxon>Altererythrobacter</taxon>
    </lineage>
</organism>
<accession>A0A9Y2B999</accession>
<dbReference type="RefSeq" id="WP_285976637.1">
    <property type="nucleotide sequence ID" value="NZ_CP127221.1"/>
</dbReference>
<evidence type="ECO:0000313" key="3">
    <source>
        <dbReference type="Proteomes" id="UP001231445"/>
    </source>
</evidence>
<dbReference type="GO" id="GO:0019685">
    <property type="term" value="P:photosynthesis, dark reaction"/>
    <property type="evidence" value="ECO:0007669"/>
    <property type="project" value="InterPro"/>
</dbReference>
<keyword evidence="1" id="KW-0472">Membrane</keyword>
<name>A0A9Y2B999_9SPHN</name>
<feature type="transmembrane region" description="Helical" evidence="1">
    <location>
        <begin position="93"/>
        <end position="112"/>
    </location>
</feature>
<protein>
    <submittedName>
        <fullName evidence="2">2-vinyl bacteriochlorophyllide hydratase</fullName>
    </submittedName>
</protein>
<keyword evidence="1" id="KW-0812">Transmembrane</keyword>
<dbReference type="EMBL" id="CP127221">
    <property type="protein sequence ID" value="WIW96331.1"/>
    <property type="molecule type" value="Genomic_DNA"/>
</dbReference>
<sequence length="155" mass="17195">MALYTPEERRRRDESGWTLVQGILAPIQFLVFLLSLVLVARTLLTGDGAYAADMSIVAKTLILYTIMVTGSIWEKVVFGKWLFAEPFFWEDVFSMLVLALHTAYLVMLFGGIGGLQERMLVALVAYAAYVINAGQFLLKLRAARLQASETLAVTG</sequence>
<feature type="transmembrane region" description="Helical" evidence="1">
    <location>
        <begin position="56"/>
        <end position="73"/>
    </location>
</feature>
<dbReference type="KEGG" id="arue:QQX03_04285"/>
<evidence type="ECO:0000313" key="2">
    <source>
        <dbReference type="EMBL" id="WIW96331.1"/>
    </source>
</evidence>
<gene>
    <name evidence="2" type="primary">bchF</name>
    <name evidence="2" type="ORF">QQX03_04285</name>
</gene>
<dbReference type="GO" id="GO:0030494">
    <property type="term" value="P:bacteriochlorophyll biosynthetic process"/>
    <property type="evidence" value="ECO:0007669"/>
    <property type="project" value="InterPro"/>
</dbReference>
<dbReference type="GO" id="GO:0016836">
    <property type="term" value="F:hydro-lyase activity"/>
    <property type="evidence" value="ECO:0007669"/>
    <property type="project" value="InterPro"/>
</dbReference>
<keyword evidence="3" id="KW-1185">Reference proteome</keyword>
<evidence type="ECO:0000256" key="1">
    <source>
        <dbReference type="SAM" id="Phobius"/>
    </source>
</evidence>
<dbReference type="InterPro" id="IPR009905">
    <property type="entry name" value="BCHF"/>
</dbReference>
<feature type="transmembrane region" description="Helical" evidence="1">
    <location>
        <begin position="20"/>
        <end position="44"/>
    </location>
</feature>